<gene>
    <name evidence="2" type="primary">106071435</name>
    <name evidence="5" type="synonym">LOC106071435</name>
</gene>
<dbReference type="OrthoDB" id="6140842at2759"/>
<evidence type="ECO:0000313" key="4">
    <source>
        <dbReference type="Proteomes" id="UP001165740"/>
    </source>
</evidence>
<protein>
    <submittedName>
        <fullName evidence="5">Uncharacterized protein C4orf45 homolog isoform X1</fullName>
    </submittedName>
</protein>
<reference evidence="5" key="2">
    <citation type="submission" date="2025-04" db="UniProtKB">
        <authorList>
            <consortium name="RefSeq"/>
        </authorList>
    </citation>
    <scope>IDENTIFICATION</scope>
</reference>
<keyword evidence="4" id="KW-1185">Reference proteome</keyword>
<accession>A0A2C9M3L7</accession>
<dbReference type="AlphaFoldDB" id="A0A2C9M3L7"/>
<dbReference type="Pfam" id="PF15123">
    <property type="entry name" value="DUF4562"/>
    <property type="match status" value="1"/>
</dbReference>
<dbReference type="Proteomes" id="UP001165740">
    <property type="component" value="Chromosome 2"/>
</dbReference>
<dbReference type="VEuPathDB" id="VectorBase:BGLB038147"/>
<dbReference type="KEGG" id="bgt:106071435"/>
<reference evidence="2" key="1">
    <citation type="submission" date="2020-05" db="UniProtKB">
        <authorList>
            <consortium name="EnsemblMetazoa"/>
        </authorList>
    </citation>
    <scope>IDENTIFICATION</scope>
    <source>
        <strain evidence="2">BB02</strain>
    </source>
</reference>
<dbReference type="OMA" id="WPPGINA"/>
<dbReference type="EnsemblMetazoa" id="BGLB038147-RC">
    <property type="protein sequence ID" value="BGLB038147-PC"/>
    <property type="gene ID" value="BGLB038147"/>
</dbReference>
<evidence type="ECO:0000256" key="1">
    <source>
        <dbReference type="SAM" id="MobiDB-lite"/>
    </source>
</evidence>
<dbReference type="STRING" id="6526.A0A2C9M3L7"/>
<evidence type="ECO:0000313" key="3">
    <source>
        <dbReference type="Proteomes" id="UP000076420"/>
    </source>
</evidence>
<proteinExistence type="predicted"/>
<sequence length="213" mass="24168">MESNQETNYVENIFPYKDPFKGNVIYTGPDGIRDYRPHLVEDTHVIGIGETSPLFSSDTSYLFRPAPGATSQKPRCALPGEIGWGVPWLVDWAPPRTGQQIVLGDFRQLAEDKKTHEFIGAWFPGPKEMDPTLPRSASSGRPCLSSKSKHSALVLEEARRQTESEDSSSHRINIDGQVFTKNWASTDFRYPQIDSLRMRTFESIQPRVFQKYC</sequence>
<dbReference type="Proteomes" id="UP000076420">
    <property type="component" value="Unassembled WGS sequence"/>
</dbReference>
<dbReference type="VEuPathDB" id="VectorBase:BGLAX_035955"/>
<dbReference type="GeneID" id="106071435"/>
<evidence type="ECO:0000313" key="2">
    <source>
        <dbReference type="EnsemblMetazoa" id="BGLB038147-PC"/>
    </source>
</evidence>
<dbReference type="InterPro" id="IPR027814">
    <property type="entry name" value="DUF4562"/>
</dbReference>
<dbReference type="RefSeq" id="XP_013086990.1">
    <property type="nucleotide sequence ID" value="XM_013231536.2"/>
</dbReference>
<feature type="region of interest" description="Disordered" evidence="1">
    <location>
        <begin position="127"/>
        <end position="150"/>
    </location>
</feature>
<dbReference type="PANTHER" id="PTHR34833:SF1">
    <property type="entry name" value="GENE, 17359-RELATED"/>
    <property type="match status" value="1"/>
</dbReference>
<dbReference type="PANTHER" id="PTHR34833">
    <property type="entry name" value="GENE, 17359-RELATED"/>
    <property type="match status" value="1"/>
</dbReference>
<organism evidence="2 3">
    <name type="scientific">Biomphalaria glabrata</name>
    <name type="common">Bloodfluke planorb</name>
    <name type="synonym">Freshwater snail</name>
    <dbReference type="NCBI Taxonomy" id="6526"/>
    <lineage>
        <taxon>Eukaryota</taxon>
        <taxon>Metazoa</taxon>
        <taxon>Spiralia</taxon>
        <taxon>Lophotrochozoa</taxon>
        <taxon>Mollusca</taxon>
        <taxon>Gastropoda</taxon>
        <taxon>Heterobranchia</taxon>
        <taxon>Euthyneura</taxon>
        <taxon>Panpulmonata</taxon>
        <taxon>Hygrophila</taxon>
        <taxon>Lymnaeoidea</taxon>
        <taxon>Planorbidae</taxon>
        <taxon>Biomphalaria</taxon>
    </lineage>
</organism>
<evidence type="ECO:0000313" key="5">
    <source>
        <dbReference type="RefSeq" id="XP_013086990.1"/>
    </source>
</evidence>
<dbReference type="EnsemblMetazoa" id="BGLB038147-RE">
    <property type="protein sequence ID" value="BGLB038147-PE"/>
    <property type="gene ID" value="BGLB038147"/>
</dbReference>
<name>A0A2C9M3L7_BIOGL</name>